<dbReference type="AlphaFoldDB" id="A0A1Y2HQB1"/>
<keyword evidence="2" id="KW-0812">Transmembrane</keyword>
<keyword evidence="4" id="KW-1185">Reference proteome</keyword>
<evidence type="ECO:0000256" key="1">
    <source>
        <dbReference type="SAM" id="MobiDB-lite"/>
    </source>
</evidence>
<evidence type="ECO:0000313" key="4">
    <source>
        <dbReference type="Proteomes" id="UP000193411"/>
    </source>
</evidence>
<accession>A0A1Y2HQB1</accession>
<evidence type="ECO:0000313" key="3">
    <source>
        <dbReference type="EMBL" id="ORZ36798.1"/>
    </source>
</evidence>
<evidence type="ECO:0000256" key="2">
    <source>
        <dbReference type="SAM" id="Phobius"/>
    </source>
</evidence>
<dbReference type="Proteomes" id="UP000193411">
    <property type="component" value="Unassembled WGS sequence"/>
</dbReference>
<feature type="compositionally biased region" description="Polar residues" evidence="1">
    <location>
        <begin position="253"/>
        <end position="266"/>
    </location>
</feature>
<proteinExistence type="predicted"/>
<feature type="transmembrane region" description="Helical" evidence="2">
    <location>
        <begin position="12"/>
        <end position="35"/>
    </location>
</feature>
<dbReference type="EMBL" id="MCFL01000015">
    <property type="protein sequence ID" value="ORZ36798.1"/>
    <property type="molecule type" value="Genomic_DNA"/>
</dbReference>
<sequence length="434" mass="46945">MSATSLLLDPGLAINSVLVWLLGAILFSAMAWSLFQRGFIRNTYLSDTSSLRFILHRTRLLFLLSCLGIVDALNNASFHYLVWQFNKYPVNYFWVHRSIIALVFPWLLPMGVLALSYRCASVITSNQRWRDRYILCATAICIVAGTLQVTSGFTMILAQKDQAPAIQISPLTRWFTPWGNYSQIVLPLLAIIGSTLSIQKVATQRRKNHARGLPTMLLSWLRPKQSQTDAGQQPPSCPLAIAGTPISSATTHDSCTASASFNQNDSHPGDGPIAGTSSTNVATTKGKLLSPPAIPTVSVASAARVKASYPLTLSFQALNVLVLINWTASGLLTSIQIAGQVRIQAWLSVLVAVSVASEASFERLTKYYNRRRGAKAAAAQSAKYQDADGTESMFRGVATVAGQVDVAEDAMVGRADVKSAGIVSIVEETDSSFS</sequence>
<comment type="caution">
    <text evidence="3">The sequence shown here is derived from an EMBL/GenBank/DDBJ whole genome shotgun (WGS) entry which is preliminary data.</text>
</comment>
<name>A0A1Y2HQB1_9FUNG</name>
<feature type="transmembrane region" description="Helical" evidence="2">
    <location>
        <begin position="132"/>
        <end position="158"/>
    </location>
</feature>
<feature type="transmembrane region" description="Helical" evidence="2">
    <location>
        <begin position="178"/>
        <end position="198"/>
    </location>
</feature>
<feature type="transmembrane region" description="Helical" evidence="2">
    <location>
        <begin position="94"/>
        <end position="120"/>
    </location>
</feature>
<feature type="region of interest" description="Disordered" evidence="1">
    <location>
        <begin position="253"/>
        <end position="278"/>
    </location>
</feature>
<feature type="transmembrane region" description="Helical" evidence="2">
    <location>
        <begin position="60"/>
        <end position="82"/>
    </location>
</feature>
<protein>
    <submittedName>
        <fullName evidence="3">Uncharacterized protein</fullName>
    </submittedName>
</protein>
<reference evidence="3 4" key="1">
    <citation type="submission" date="2016-07" db="EMBL/GenBank/DDBJ databases">
        <title>Pervasive Adenine N6-methylation of Active Genes in Fungi.</title>
        <authorList>
            <consortium name="DOE Joint Genome Institute"/>
            <person name="Mondo S.J."/>
            <person name="Dannebaum R.O."/>
            <person name="Kuo R.C."/>
            <person name="Labutti K."/>
            <person name="Haridas S."/>
            <person name="Kuo A."/>
            <person name="Salamov A."/>
            <person name="Ahrendt S.R."/>
            <person name="Lipzen A."/>
            <person name="Sullivan W."/>
            <person name="Andreopoulos W.B."/>
            <person name="Clum A."/>
            <person name="Lindquist E."/>
            <person name="Daum C."/>
            <person name="Ramamoorthy G.K."/>
            <person name="Gryganskyi A."/>
            <person name="Culley D."/>
            <person name="Magnuson J.K."/>
            <person name="James T.Y."/>
            <person name="O'Malley M.A."/>
            <person name="Stajich J.E."/>
            <person name="Spatafora J.W."/>
            <person name="Visel A."/>
            <person name="Grigoriev I.V."/>
        </authorList>
    </citation>
    <scope>NUCLEOTIDE SEQUENCE [LARGE SCALE GENOMIC DNA]</scope>
    <source>
        <strain evidence="3 4">PL171</strain>
    </source>
</reference>
<gene>
    <name evidence="3" type="ORF">BCR44DRAFT_1431791</name>
</gene>
<keyword evidence="2" id="KW-0472">Membrane</keyword>
<keyword evidence="2" id="KW-1133">Transmembrane helix</keyword>
<organism evidence="3 4">
    <name type="scientific">Catenaria anguillulae PL171</name>
    <dbReference type="NCBI Taxonomy" id="765915"/>
    <lineage>
        <taxon>Eukaryota</taxon>
        <taxon>Fungi</taxon>
        <taxon>Fungi incertae sedis</taxon>
        <taxon>Blastocladiomycota</taxon>
        <taxon>Blastocladiomycetes</taxon>
        <taxon>Blastocladiales</taxon>
        <taxon>Catenariaceae</taxon>
        <taxon>Catenaria</taxon>
    </lineage>
</organism>